<evidence type="ECO:0000313" key="2">
    <source>
        <dbReference type="Proteomes" id="UP001177003"/>
    </source>
</evidence>
<accession>A0AA35Y5X6</accession>
<sequence>MNSSDLPVISPTPVGNRSFFLPPFLIQTFCSFSYFLRSSSPQPSNPPSPLYPYLYSNVSLIRMSNRMCPHATNKLPRKRVLESSTPTTESALRLFDSIITGAGHSTSTTEESPETNISVVYRFHCTHEISPTMPSKQPALSPSCITQFETEEILKMSSNQPPKSVVLQPYVLLGKQINVVDRQIQGRLPRLLSEGFEFSPNEQYIASSSLDCEAKNKRLNLQENSCTTDDSGIYFSTFVVDFAPSNHQNWNCTVCHQ</sequence>
<proteinExistence type="predicted"/>
<evidence type="ECO:0000313" key="1">
    <source>
        <dbReference type="EMBL" id="CAI9259966.1"/>
    </source>
</evidence>
<name>A0AA35Y5X6_LACSI</name>
<organism evidence="1 2">
    <name type="scientific">Lactuca saligna</name>
    <name type="common">Willowleaf lettuce</name>
    <dbReference type="NCBI Taxonomy" id="75948"/>
    <lineage>
        <taxon>Eukaryota</taxon>
        <taxon>Viridiplantae</taxon>
        <taxon>Streptophyta</taxon>
        <taxon>Embryophyta</taxon>
        <taxon>Tracheophyta</taxon>
        <taxon>Spermatophyta</taxon>
        <taxon>Magnoliopsida</taxon>
        <taxon>eudicotyledons</taxon>
        <taxon>Gunneridae</taxon>
        <taxon>Pentapetalae</taxon>
        <taxon>asterids</taxon>
        <taxon>campanulids</taxon>
        <taxon>Asterales</taxon>
        <taxon>Asteraceae</taxon>
        <taxon>Cichorioideae</taxon>
        <taxon>Cichorieae</taxon>
        <taxon>Lactucinae</taxon>
        <taxon>Lactuca</taxon>
    </lineage>
</organism>
<dbReference type="EMBL" id="OX465086">
    <property type="protein sequence ID" value="CAI9259966.1"/>
    <property type="molecule type" value="Genomic_DNA"/>
</dbReference>
<gene>
    <name evidence="1" type="ORF">LSALG_LOCUS820</name>
</gene>
<protein>
    <submittedName>
        <fullName evidence="1">Uncharacterized protein</fullName>
    </submittedName>
</protein>
<dbReference type="AlphaFoldDB" id="A0AA35Y5X6"/>
<keyword evidence="2" id="KW-1185">Reference proteome</keyword>
<reference evidence="1" key="1">
    <citation type="submission" date="2023-04" db="EMBL/GenBank/DDBJ databases">
        <authorList>
            <person name="Vijverberg K."/>
            <person name="Xiong W."/>
            <person name="Schranz E."/>
        </authorList>
    </citation>
    <scope>NUCLEOTIDE SEQUENCE</scope>
</reference>
<dbReference type="Proteomes" id="UP001177003">
    <property type="component" value="Chromosome 0"/>
</dbReference>